<comment type="caution">
    <text evidence="2">The sequence shown here is derived from an EMBL/GenBank/DDBJ whole genome shotgun (WGS) entry which is preliminary data.</text>
</comment>
<evidence type="ECO:0000259" key="1">
    <source>
        <dbReference type="PROSITE" id="PS51186"/>
    </source>
</evidence>
<gene>
    <name evidence="2" type="ORF">GC097_01355</name>
</gene>
<proteinExistence type="predicted"/>
<dbReference type="Pfam" id="PF13302">
    <property type="entry name" value="Acetyltransf_3"/>
    <property type="match status" value="1"/>
</dbReference>
<protein>
    <submittedName>
        <fullName evidence="2">GNAT family N-acetyltransferase</fullName>
    </submittedName>
</protein>
<keyword evidence="3" id="KW-1185">Reference proteome</keyword>
<accession>A0ABX1ZEZ7</accession>
<dbReference type="Proteomes" id="UP000618579">
    <property type="component" value="Unassembled WGS sequence"/>
</dbReference>
<dbReference type="PROSITE" id="PS51186">
    <property type="entry name" value="GNAT"/>
    <property type="match status" value="1"/>
</dbReference>
<organism evidence="2 3">
    <name type="scientific">Paenibacillus planticolens</name>
    <dbReference type="NCBI Taxonomy" id="2654976"/>
    <lineage>
        <taxon>Bacteria</taxon>
        <taxon>Bacillati</taxon>
        <taxon>Bacillota</taxon>
        <taxon>Bacilli</taxon>
        <taxon>Bacillales</taxon>
        <taxon>Paenibacillaceae</taxon>
        <taxon>Paenibacillus</taxon>
    </lineage>
</organism>
<name>A0ABX1ZEZ7_9BACL</name>
<dbReference type="EMBL" id="WHNZ01000007">
    <property type="protein sequence ID" value="NOU98674.1"/>
    <property type="molecule type" value="Genomic_DNA"/>
</dbReference>
<dbReference type="InterPro" id="IPR051531">
    <property type="entry name" value="N-acetyltransferase"/>
</dbReference>
<feature type="domain" description="N-acetyltransferase" evidence="1">
    <location>
        <begin position="16"/>
        <end position="172"/>
    </location>
</feature>
<evidence type="ECO:0000313" key="2">
    <source>
        <dbReference type="EMBL" id="NOU98674.1"/>
    </source>
</evidence>
<dbReference type="RefSeq" id="WP_171681555.1">
    <property type="nucleotide sequence ID" value="NZ_WHNZ01000007.1"/>
</dbReference>
<dbReference type="Gene3D" id="3.40.630.30">
    <property type="match status" value="1"/>
</dbReference>
<dbReference type="PANTHER" id="PTHR43792">
    <property type="entry name" value="GNAT FAMILY, PUTATIVE (AFU_ORTHOLOGUE AFUA_3G00765)-RELATED-RELATED"/>
    <property type="match status" value="1"/>
</dbReference>
<dbReference type="SUPFAM" id="SSF55729">
    <property type="entry name" value="Acyl-CoA N-acyltransferases (Nat)"/>
    <property type="match status" value="1"/>
</dbReference>
<sequence>MINSNLKFPELDTDRLKLTILTLDDTEAVFKHFSDENVTRFMDISPCKDRDEAEEIIRFHIEDTGCRWGIVSKSDAELIGTCGFHCWIQGEQPRSEIGFDLARGYWGKGIMQEALKPVIDFGFKQMRLDKIEATVEQDNDRSITLLQKLNFERETELRDQLIYFFLLRERWELR</sequence>
<reference evidence="2 3" key="1">
    <citation type="submission" date="2019-10" db="EMBL/GenBank/DDBJ databases">
        <title>Description of Paenibacillus pedi sp. nov.</title>
        <authorList>
            <person name="Carlier A."/>
            <person name="Qi S."/>
        </authorList>
    </citation>
    <scope>NUCLEOTIDE SEQUENCE [LARGE SCALE GENOMIC DNA]</scope>
    <source>
        <strain evidence="2 3">LMG 31457</strain>
    </source>
</reference>
<dbReference type="PANTHER" id="PTHR43792:SF9">
    <property type="entry name" value="RIBOSOMAL-PROTEIN-ALANINE ACETYLTRANSFERASE"/>
    <property type="match status" value="1"/>
</dbReference>
<evidence type="ECO:0000313" key="3">
    <source>
        <dbReference type="Proteomes" id="UP000618579"/>
    </source>
</evidence>
<dbReference type="InterPro" id="IPR000182">
    <property type="entry name" value="GNAT_dom"/>
</dbReference>
<dbReference type="InterPro" id="IPR016181">
    <property type="entry name" value="Acyl_CoA_acyltransferase"/>
</dbReference>